<dbReference type="Pfam" id="PF01886">
    <property type="entry name" value="DUF61"/>
    <property type="match status" value="1"/>
</dbReference>
<dbReference type="NCBIfam" id="NF003153">
    <property type="entry name" value="PRK04115.1"/>
    <property type="match status" value="1"/>
</dbReference>
<dbReference type="InterPro" id="IPR002746">
    <property type="entry name" value="UPF0216"/>
</dbReference>
<protein>
    <recommendedName>
        <fullName evidence="1">UPF0216 protein ENN70_04720</fullName>
    </recommendedName>
</protein>
<reference evidence="2" key="1">
    <citation type="journal article" date="2020" name="mSystems">
        <title>Genome- and Community-Level Interaction Insights into Carbon Utilization and Element Cycling Functions of Hydrothermarchaeota in Hydrothermal Sediment.</title>
        <authorList>
            <person name="Zhou Z."/>
            <person name="Liu Y."/>
            <person name="Xu W."/>
            <person name="Pan J."/>
            <person name="Luo Z.H."/>
            <person name="Li M."/>
        </authorList>
    </citation>
    <scope>NUCLEOTIDE SEQUENCE [LARGE SCALE GENOMIC DNA]</scope>
    <source>
        <strain evidence="2">SpSt-12</strain>
    </source>
</reference>
<proteinExistence type="inferred from homology"/>
<sequence>MDEKTLAKMIEAVNRHMPQKTKSLAEMLKEKDPTIKAKDGNEYYIEKRELEFIAKYVDELDWERFRIPVILEMNDIGGERVIYVRDKLHAEFIKRAFGFDRILNGVLTLYMYELPEIRRKLRTASQIIFRVSLK</sequence>
<dbReference type="HAMAP" id="MF_00585">
    <property type="entry name" value="UPF0216"/>
    <property type="match status" value="1"/>
</dbReference>
<organism evidence="2">
    <name type="scientific">Archaeoglobus fulgidus</name>
    <dbReference type="NCBI Taxonomy" id="2234"/>
    <lineage>
        <taxon>Archaea</taxon>
        <taxon>Methanobacteriati</taxon>
        <taxon>Methanobacteriota</taxon>
        <taxon>Archaeoglobi</taxon>
        <taxon>Archaeoglobales</taxon>
        <taxon>Archaeoglobaceae</taxon>
        <taxon>Archaeoglobus</taxon>
    </lineage>
</organism>
<evidence type="ECO:0000313" key="2">
    <source>
        <dbReference type="EMBL" id="HET21380.1"/>
    </source>
</evidence>
<accession>A0A7C2NA41</accession>
<comment type="caution">
    <text evidence="2">The sequence shown here is derived from an EMBL/GenBank/DDBJ whole genome shotgun (WGS) entry which is preliminary data.</text>
</comment>
<dbReference type="AlphaFoldDB" id="A0A7C2NA41"/>
<evidence type="ECO:0000256" key="1">
    <source>
        <dbReference type="HAMAP-Rule" id="MF_00585"/>
    </source>
</evidence>
<comment type="similarity">
    <text evidence="1">Belongs to the UPF0216 family.</text>
</comment>
<dbReference type="PIRSF" id="PIRSF005264">
    <property type="entry name" value="UCP005264"/>
    <property type="match status" value="1"/>
</dbReference>
<gene>
    <name evidence="2" type="ORF">ENN70_04720</name>
</gene>
<dbReference type="EMBL" id="DSCQ01000061">
    <property type="protein sequence ID" value="HET21380.1"/>
    <property type="molecule type" value="Genomic_DNA"/>
</dbReference>
<name>A0A7C2NA41_ARCFL</name>